<keyword evidence="1" id="KW-0812">Transmembrane</keyword>
<dbReference type="RefSeq" id="XP_042934229.1">
    <property type="nucleotide sequence ID" value="XM_043078295.1"/>
</dbReference>
<reference evidence="2" key="2">
    <citation type="submission" date="2012-12" db="EMBL/GenBank/DDBJ databases">
        <authorList>
            <person name="Gao Y.W."/>
            <person name="Fan S.T."/>
            <person name="Sun H.T."/>
            <person name="Wang Z."/>
            <person name="Gao X.L."/>
            <person name="Li Y.G."/>
            <person name="Wang T.C."/>
            <person name="Zhang K."/>
            <person name="Xu W.W."/>
            <person name="Yu Z.J."/>
            <person name="Xia X.Z."/>
        </authorList>
    </citation>
    <scope>NUCLEOTIDE SEQUENCE</scope>
    <source>
        <strain evidence="2">FR3</strain>
    </source>
</reference>
<dbReference type="OMA" id="MCCICWF"/>
<proteinExistence type="predicted"/>
<sequence>MCCICWFLFRQKEPKVCHRCGQKVVQMRFTKFGFFLCFGASLYCCIGLCCLFLLRQRHCPICYKKDFEKIARVRRQIQCLVDDKSELIAEATERAES</sequence>
<evidence type="ECO:0000313" key="2">
    <source>
        <dbReference type="EMBL" id="CDP97462.1"/>
    </source>
</evidence>
<dbReference type="Proteomes" id="UP000006672">
    <property type="component" value="Unassembled WGS sequence"/>
</dbReference>
<accession>A0A4E9F933</accession>
<feature type="transmembrane region" description="Helical" evidence="1">
    <location>
        <begin position="32"/>
        <end position="54"/>
    </location>
</feature>
<accession>A0A0J9XWZ5</accession>
<evidence type="ECO:0000313" key="5">
    <source>
        <dbReference type="WBParaSite" id="Bm1393.1"/>
    </source>
</evidence>
<dbReference type="EMBL" id="CAAKNF010000193">
    <property type="protein sequence ID" value="VIO93345.1"/>
    <property type="molecule type" value="Genomic_DNA"/>
</dbReference>
<keyword evidence="4" id="KW-1185">Reference proteome</keyword>
<reference evidence="2 4" key="1">
    <citation type="journal article" date="2007" name="Science">
        <title>Draft genome of the filarial nematode parasite Brugia malayi.</title>
        <authorList>
            <person name="Ghedin E."/>
            <person name="Wang S."/>
            <person name="Spiro D."/>
            <person name="Caler E."/>
            <person name="Zhao Q."/>
            <person name="Crabtree J."/>
            <person name="Allen J.E."/>
            <person name="Delcher A.L."/>
            <person name="Guiliano D.B."/>
            <person name="Miranda-Saavedra D."/>
            <person name="Angiuoli S.V."/>
            <person name="Creasy T."/>
            <person name="Amedeo P."/>
            <person name="Haas B."/>
            <person name="El-Sayed N.M."/>
            <person name="Wortman J.R."/>
            <person name="Feldblyum T."/>
            <person name="Tallon L."/>
            <person name="Schatz M."/>
            <person name="Shumway M."/>
            <person name="Koo H."/>
            <person name="Salzberg S.L."/>
            <person name="Schobel S."/>
            <person name="Pertea M."/>
            <person name="Pop M."/>
            <person name="White O."/>
            <person name="Barton G.J."/>
            <person name="Carlow C.K."/>
            <person name="Crawford M.J."/>
            <person name="Daub J."/>
            <person name="Dimmic M.W."/>
            <person name="Estes C.F."/>
            <person name="Foster J.M."/>
            <person name="Ganatra M."/>
            <person name="Gregory W.F."/>
            <person name="Johnson N.M."/>
            <person name="Jin J."/>
            <person name="Komuniecki R."/>
            <person name="Korf I."/>
            <person name="Kumar S."/>
            <person name="Laney S."/>
            <person name="Li B.W."/>
            <person name="Li W."/>
            <person name="Lindblom T.H."/>
            <person name="Lustigman S."/>
            <person name="Ma D."/>
            <person name="Maina C.V."/>
            <person name="Martin D.M."/>
            <person name="McCarter J.P."/>
            <person name="McReynolds L."/>
            <person name="Mitreva M."/>
            <person name="Nutman T.B."/>
            <person name="Parkinson J."/>
            <person name="Peregrin-Alvarez J.M."/>
            <person name="Poole C."/>
            <person name="Ren Q."/>
            <person name="Saunders L."/>
            <person name="Sluder A.E."/>
            <person name="Smith K."/>
            <person name="Stanke M."/>
            <person name="Unnasch T.R."/>
            <person name="Ware J."/>
            <person name="Wei A.D."/>
            <person name="Weil G."/>
            <person name="Williams D.J."/>
            <person name="Zhang Y."/>
            <person name="Williams S.A."/>
            <person name="Fraser-Liggett C."/>
            <person name="Slatko B."/>
            <person name="Blaxter M.L."/>
            <person name="Scott A.L."/>
        </authorList>
    </citation>
    <scope>NUCLEOTIDE SEQUENCE</scope>
    <source>
        <strain evidence="2 4">FR3</strain>
    </source>
</reference>
<organism evidence="2">
    <name type="scientific">Brugia malayi</name>
    <name type="common">Filarial nematode worm</name>
    <dbReference type="NCBI Taxonomy" id="6279"/>
    <lineage>
        <taxon>Eukaryota</taxon>
        <taxon>Metazoa</taxon>
        <taxon>Ecdysozoa</taxon>
        <taxon>Nematoda</taxon>
        <taxon>Chromadorea</taxon>
        <taxon>Rhabditida</taxon>
        <taxon>Spirurina</taxon>
        <taxon>Spiruromorpha</taxon>
        <taxon>Filarioidea</taxon>
        <taxon>Onchocercidae</taxon>
        <taxon>Brugia</taxon>
    </lineage>
</organism>
<dbReference type="WBParaSite" id="Bm1393.1">
    <property type="protein sequence ID" value="Bm1393.1"/>
    <property type="gene ID" value="WBGene00221654"/>
</dbReference>
<dbReference type="CTD" id="66057948"/>
<evidence type="ECO:0000313" key="4">
    <source>
        <dbReference type="Proteomes" id="UP000006672"/>
    </source>
</evidence>
<dbReference type="GeneID" id="66057948"/>
<keyword evidence="1" id="KW-0472">Membrane</keyword>
<dbReference type="WormBase" id="Bm1393">
    <property type="protein sequence ID" value="BM28349"/>
    <property type="gene ID" value="WBGene00221654"/>
</dbReference>
<dbReference type="AlphaFoldDB" id="A0A0J9XWZ5"/>
<evidence type="ECO:0000313" key="6">
    <source>
        <dbReference type="WormBase" id="Bm1393"/>
    </source>
</evidence>
<keyword evidence="1" id="KW-1133">Transmembrane helix</keyword>
<evidence type="ECO:0000313" key="3">
    <source>
        <dbReference type="EMBL" id="VIO93345.1"/>
    </source>
</evidence>
<reference evidence="3" key="3">
    <citation type="submission" date="2019-04" db="EMBL/GenBank/DDBJ databases">
        <authorList>
            <person name="Howe K."/>
            <person name="Paulini M."/>
            <person name="Williams G."/>
        </authorList>
    </citation>
    <scope>NUCLEOTIDE SEQUENCE [LARGE SCALE GENOMIC DNA]</scope>
    <source>
        <strain evidence="3">FR3</strain>
    </source>
</reference>
<reference evidence="5" key="4">
    <citation type="submission" date="2019-12" db="UniProtKB">
        <authorList>
            <consortium name="WormBaseParasite"/>
        </authorList>
    </citation>
    <scope>IDENTIFICATION</scope>
</reference>
<dbReference type="EMBL" id="LN856984">
    <property type="protein sequence ID" value="CDP97462.1"/>
    <property type="molecule type" value="Genomic_DNA"/>
</dbReference>
<evidence type="ECO:0000256" key="1">
    <source>
        <dbReference type="SAM" id="Phobius"/>
    </source>
</evidence>
<name>A0A0J9XWZ5_BRUMA</name>
<protein>
    <submittedName>
        <fullName evidence="2 5">Bm1393</fullName>
    </submittedName>
</protein>
<dbReference type="KEGG" id="bmy:BM_BM1393"/>
<dbReference type="OrthoDB" id="5816353at2759"/>
<gene>
    <name evidence="2 5 6" type="ORF">Bm1393</name>
    <name evidence="3" type="ORF">BM_BM1393</name>
    <name evidence="2" type="ORF">BM_Bm1393</name>
</gene>